<feature type="transmembrane region" description="Helical" evidence="5">
    <location>
        <begin position="578"/>
        <end position="599"/>
    </location>
</feature>
<evidence type="ECO:0000256" key="4">
    <source>
        <dbReference type="ARBA" id="ARBA00023136"/>
    </source>
</evidence>
<dbReference type="GO" id="GO:0012505">
    <property type="term" value="C:endomembrane system"/>
    <property type="evidence" value="ECO:0007669"/>
    <property type="project" value="UniProtKB-SubCell"/>
</dbReference>
<dbReference type="InterPro" id="IPR008915">
    <property type="entry name" value="Peptidase_M50"/>
</dbReference>
<evidence type="ECO:0000256" key="1">
    <source>
        <dbReference type="ARBA" id="ARBA00004127"/>
    </source>
</evidence>
<evidence type="ECO:0000259" key="6">
    <source>
        <dbReference type="SMART" id="SM00228"/>
    </source>
</evidence>
<dbReference type="InterPro" id="IPR001193">
    <property type="entry name" value="MBTPS2"/>
</dbReference>
<keyword evidence="8" id="KW-1185">Reference proteome</keyword>
<evidence type="ECO:0000256" key="5">
    <source>
        <dbReference type="SAM" id="Phobius"/>
    </source>
</evidence>
<keyword evidence="2 5" id="KW-0812">Transmembrane</keyword>
<feature type="transmembrane region" description="Helical" evidence="5">
    <location>
        <begin position="65"/>
        <end position="89"/>
    </location>
</feature>
<comment type="caution">
    <text evidence="7">The sequence shown here is derived from an EMBL/GenBank/DDBJ whole genome shotgun (WGS) entry which is preliminary data.</text>
</comment>
<name>A0ABD6CM22_9EURY</name>
<dbReference type="GO" id="GO:0008233">
    <property type="term" value="F:peptidase activity"/>
    <property type="evidence" value="ECO:0007669"/>
    <property type="project" value="UniProtKB-KW"/>
</dbReference>
<protein>
    <submittedName>
        <fullName evidence="7">Site-2 protease family protein</fullName>
    </submittedName>
</protein>
<evidence type="ECO:0000256" key="2">
    <source>
        <dbReference type="ARBA" id="ARBA00022692"/>
    </source>
</evidence>
<dbReference type="RefSeq" id="WP_256422046.1">
    <property type="nucleotide sequence ID" value="NZ_JANHDI010000010.1"/>
</dbReference>
<gene>
    <name evidence="7" type="ORF">ACFSBX_09005</name>
</gene>
<feature type="transmembrane region" description="Helical" evidence="5">
    <location>
        <begin position="480"/>
        <end position="498"/>
    </location>
</feature>
<keyword evidence="4 5" id="KW-0472">Membrane</keyword>
<dbReference type="InterPro" id="IPR036034">
    <property type="entry name" value="PDZ_sf"/>
</dbReference>
<dbReference type="Pfam" id="PF17820">
    <property type="entry name" value="PDZ_6"/>
    <property type="match status" value="1"/>
</dbReference>
<dbReference type="Proteomes" id="UP001597085">
    <property type="component" value="Unassembled WGS sequence"/>
</dbReference>
<organism evidence="7 8">
    <name type="scientific">Halobellus rarus</name>
    <dbReference type="NCBI Taxonomy" id="1126237"/>
    <lineage>
        <taxon>Archaea</taxon>
        <taxon>Methanobacteriati</taxon>
        <taxon>Methanobacteriota</taxon>
        <taxon>Stenosarchaea group</taxon>
        <taxon>Halobacteria</taxon>
        <taxon>Halobacteriales</taxon>
        <taxon>Haloferacaceae</taxon>
        <taxon>Halobellus</taxon>
    </lineage>
</organism>
<keyword evidence="7" id="KW-0645">Protease</keyword>
<dbReference type="Gene3D" id="2.30.42.10">
    <property type="match status" value="2"/>
</dbReference>
<dbReference type="EMBL" id="JBHUDK010000007">
    <property type="protein sequence ID" value="MFD1599093.1"/>
    <property type="molecule type" value="Genomic_DNA"/>
</dbReference>
<dbReference type="PANTHER" id="PTHR13325:SF3">
    <property type="entry name" value="MEMBRANE-BOUND TRANSCRIPTION FACTOR SITE-2 PROTEASE"/>
    <property type="match status" value="1"/>
</dbReference>
<evidence type="ECO:0000313" key="8">
    <source>
        <dbReference type="Proteomes" id="UP001597085"/>
    </source>
</evidence>
<feature type="transmembrane region" description="Helical" evidence="5">
    <location>
        <begin position="518"/>
        <end position="538"/>
    </location>
</feature>
<reference evidence="7 8" key="1">
    <citation type="journal article" date="2019" name="Int. J. Syst. Evol. Microbiol.">
        <title>The Global Catalogue of Microorganisms (GCM) 10K type strain sequencing project: providing services to taxonomists for standard genome sequencing and annotation.</title>
        <authorList>
            <consortium name="The Broad Institute Genomics Platform"/>
            <consortium name="The Broad Institute Genome Sequencing Center for Infectious Disease"/>
            <person name="Wu L."/>
            <person name="Ma J."/>
        </authorList>
    </citation>
    <scope>NUCLEOTIDE SEQUENCE [LARGE SCALE GENOMIC DNA]</scope>
    <source>
        <strain evidence="7 8">CGMCC 1.12121</strain>
    </source>
</reference>
<feature type="domain" description="PDZ" evidence="6">
    <location>
        <begin position="204"/>
        <end position="272"/>
    </location>
</feature>
<dbReference type="SMART" id="SM00228">
    <property type="entry name" value="PDZ"/>
    <property type="match status" value="2"/>
</dbReference>
<dbReference type="InterPro" id="IPR041489">
    <property type="entry name" value="PDZ_6"/>
</dbReference>
<comment type="subcellular location">
    <subcellularLocation>
        <location evidence="1">Endomembrane system</location>
        <topology evidence="1">Multi-pass membrane protein</topology>
    </subcellularLocation>
</comment>
<dbReference type="GO" id="GO:0006508">
    <property type="term" value="P:proteolysis"/>
    <property type="evidence" value="ECO:0007669"/>
    <property type="project" value="UniProtKB-KW"/>
</dbReference>
<dbReference type="Pfam" id="PF02163">
    <property type="entry name" value="Peptidase_M50"/>
    <property type="match status" value="1"/>
</dbReference>
<feature type="transmembrane region" description="Helical" evidence="5">
    <location>
        <begin position="184"/>
        <end position="207"/>
    </location>
</feature>
<dbReference type="SUPFAM" id="SSF50156">
    <property type="entry name" value="PDZ domain-like"/>
    <property type="match status" value="2"/>
</dbReference>
<evidence type="ECO:0000256" key="3">
    <source>
        <dbReference type="ARBA" id="ARBA00022989"/>
    </source>
</evidence>
<feature type="transmembrane region" description="Helical" evidence="5">
    <location>
        <begin position="6"/>
        <end position="22"/>
    </location>
</feature>
<feature type="domain" description="PDZ" evidence="6">
    <location>
        <begin position="324"/>
        <end position="410"/>
    </location>
</feature>
<dbReference type="AlphaFoldDB" id="A0ABD6CM22"/>
<proteinExistence type="predicted"/>
<accession>A0ABD6CM22</accession>
<dbReference type="InterPro" id="IPR001478">
    <property type="entry name" value="PDZ"/>
</dbReference>
<sequence length="606" mass="63146">MNTLLWVLVGLAAYSAAALFLSRRGLLPSSVRIQGPFTTVHTKRGRDFIDWIATPKRFWRAWTNLGVGATLVIMAGMFLFLLVQGIAIARNPPAPSSVNQPQNFLVIPGVNDFLPLSVAPEIVFGLLVGLVVHEGGHGILCRVEGIDIDSMGVFLFTIIPLGAFVQPDEESQREASRGGRTRMFAAGVTNNFFVTFLAFLLLFGPVIGSIGVASGMAVQGAYDGSPAAAAGIEQGDRITAVGGVPVGNESSLDSALLESDDRTVAVELDAGESAADRESRTVDVERSLVVTGTVAGNPANVSVEGSDEPVAVTAVNGSTVYTRAGFGEAVGEERYAELETDRGTVTIPVGAYLTRVAADGPLAQSGAPTAPGVIVTAIDGQRIVSSTELTRALDGTEPGETVTVELYHDGQIQTREVTLSENPQDGSGFLGVNIFPGTSGLLLTDFGTQSYPAGTYIELLGGDGGPDASGLSGAVADSPLATVYVSLVLPLASLVLGIPNFPGFTANVFNFYSVGGPLGFLGTGVFLLANVSFWMAWINLQLGLFNCIPGYPLDGGRILRTSVEAVVSRLPIDDRNRVVSTITTGVGVTMLLSLLLLIFGPTLLGG</sequence>
<keyword evidence="3 5" id="KW-1133">Transmembrane helix</keyword>
<dbReference type="CDD" id="cd06159">
    <property type="entry name" value="S2P-M50_PDZ_Arch"/>
    <property type="match status" value="1"/>
</dbReference>
<keyword evidence="7" id="KW-0378">Hydrolase</keyword>
<evidence type="ECO:0000313" key="7">
    <source>
        <dbReference type="EMBL" id="MFD1599093.1"/>
    </source>
</evidence>
<dbReference type="PANTHER" id="PTHR13325">
    <property type="entry name" value="PROTEASE M50 MEMBRANE-BOUND TRANSCRIPTION FACTOR SITE 2 PROTEASE"/>
    <property type="match status" value="1"/>
</dbReference>